<keyword evidence="3" id="KW-1133">Transmembrane helix</keyword>
<evidence type="ECO:0000313" key="5">
    <source>
        <dbReference type="EMBL" id="NOV95578.1"/>
    </source>
</evidence>
<organism evidence="5 6">
    <name type="scientific">Isoptericola halotolerans</name>
    <dbReference type="NCBI Taxonomy" id="300560"/>
    <lineage>
        <taxon>Bacteria</taxon>
        <taxon>Bacillati</taxon>
        <taxon>Actinomycetota</taxon>
        <taxon>Actinomycetes</taxon>
        <taxon>Micrococcales</taxon>
        <taxon>Promicromonosporaceae</taxon>
        <taxon>Isoptericola</taxon>
    </lineage>
</organism>
<evidence type="ECO:0000256" key="1">
    <source>
        <dbReference type="ARBA" id="ARBA00004141"/>
    </source>
</evidence>
<comment type="subcellular location">
    <subcellularLocation>
        <location evidence="1">Membrane</location>
        <topology evidence="1">Multi-pass membrane protein</topology>
    </subcellularLocation>
</comment>
<name>A0ABX2A1V6_9MICO</name>
<keyword evidence="5" id="KW-0808">Transferase</keyword>
<dbReference type="EMBL" id="JABEZU010000001">
    <property type="protein sequence ID" value="NOV95578.1"/>
    <property type="molecule type" value="Genomic_DNA"/>
</dbReference>
<evidence type="ECO:0000256" key="3">
    <source>
        <dbReference type="ARBA" id="ARBA00022989"/>
    </source>
</evidence>
<reference evidence="5 6" key="1">
    <citation type="submission" date="2020-05" db="EMBL/GenBank/DDBJ databases">
        <title>Genomic Encyclopedia of Type Strains, Phase III (KMG-III): the genomes of soil and plant-associated and newly described type strains.</title>
        <authorList>
            <person name="Whitman W."/>
        </authorList>
    </citation>
    <scope>NUCLEOTIDE SEQUENCE [LARGE SCALE GENOMIC DNA]</scope>
    <source>
        <strain evidence="5 6">KCTC 19046</strain>
    </source>
</reference>
<dbReference type="Proteomes" id="UP000757540">
    <property type="component" value="Unassembled WGS sequence"/>
</dbReference>
<dbReference type="PANTHER" id="PTHR42723">
    <property type="entry name" value="CHLOROPHYLL SYNTHASE"/>
    <property type="match status" value="1"/>
</dbReference>
<dbReference type="CDD" id="cd13964">
    <property type="entry name" value="PT_UbiA_1"/>
    <property type="match status" value="1"/>
</dbReference>
<dbReference type="NCBIfam" id="NF045897">
    <property type="entry name" value="SCO3242_trans"/>
    <property type="match status" value="1"/>
</dbReference>
<dbReference type="Pfam" id="PF01040">
    <property type="entry name" value="UbiA"/>
    <property type="match status" value="1"/>
</dbReference>
<proteinExistence type="predicted"/>
<sequence length="295" mass="29231">MRWRDLAELVRLPAALTVPGDTLVGAAAAGWPSGRRTAALPFASAALYWAGMALNDWSDRELDAVERPERPIPSGRVQPDEALAVAAGLTGAGLACAAVAGRRPLAVATALAAAVWTYDVVAKSTPAGPVVMASTRFLDVMMGAGGRREALGPAAALGAHTLAVTAVSRGEVNGSTTGTARAAAATTGAVTLAVAADALLGAPRRAAPTGACAWPQQVAGPVLAASYAAAVLPAQLDVVREPDAGNARRATGVGIRGMVPLQAALLAGRGAVVGALGVLAIGPLAKLGARVVSPT</sequence>
<dbReference type="Gene3D" id="1.10.357.140">
    <property type="entry name" value="UbiA prenyltransferase"/>
    <property type="match status" value="1"/>
</dbReference>
<dbReference type="PANTHER" id="PTHR42723:SF1">
    <property type="entry name" value="CHLOROPHYLL SYNTHASE, CHLOROPLASTIC"/>
    <property type="match status" value="1"/>
</dbReference>
<protein>
    <submittedName>
        <fullName evidence="5">4-hydroxybenzoate polyprenyltransferase</fullName>
        <ecNumber evidence="5">2.5.1.39</ecNumber>
    </submittedName>
</protein>
<dbReference type="InterPro" id="IPR050475">
    <property type="entry name" value="Prenyltransferase_related"/>
</dbReference>
<gene>
    <name evidence="5" type="ORF">HDG69_000131</name>
</gene>
<dbReference type="InterPro" id="IPR000537">
    <property type="entry name" value="UbiA_prenyltransferase"/>
</dbReference>
<dbReference type="RefSeq" id="WP_171781862.1">
    <property type="nucleotide sequence ID" value="NZ_JABEZU010000001.1"/>
</dbReference>
<comment type="caution">
    <text evidence="5">The sequence shown here is derived from an EMBL/GenBank/DDBJ whole genome shotgun (WGS) entry which is preliminary data.</text>
</comment>
<keyword evidence="6" id="KW-1185">Reference proteome</keyword>
<keyword evidence="4" id="KW-0472">Membrane</keyword>
<dbReference type="InterPro" id="IPR044878">
    <property type="entry name" value="UbiA_sf"/>
</dbReference>
<evidence type="ECO:0000313" key="6">
    <source>
        <dbReference type="Proteomes" id="UP000757540"/>
    </source>
</evidence>
<dbReference type="GO" id="GO:0008412">
    <property type="term" value="F:4-hydroxybenzoate polyprenyltransferase activity"/>
    <property type="evidence" value="ECO:0007669"/>
    <property type="project" value="UniProtKB-EC"/>
</dbReference>
<evidence type="ECO:0000256" key="4">
    <source>
        <dbReference type="ARBA" id="ARBA00023136"/>
    </source>
</evidence>
<dbReference type="EC" id="2.5.1.39" evidence="5"/>
<accession>A0ABX2A1V6</accession>
<keyword evidence="2" id="KW-0812">Transmembrane</keyword>
<evidence type="ECO:0000256" key="2">
    <source>
        <dbReference type="ARBA" id="ARBA00022692"/>
    </source>
</evidence>